<proteinExistence type="predicted"/>
<sequence length="79" mass="9274">MCPENTLSIQEKVQSIRDRPFETFEPICLLPVIPESDFSVVSQVLEYEKKIRRSESQIFFIERAEIGKSTPFWVITTHK</sequence>
<dbReference type="PATRIC" id="fig|1393735.3.peg.1229"/>
<evidence type="ECO:0000313" key="1">
    <source>
        <dbReference type="EMBL" id="KER04076.1"/>
    </source>
</evidence>
<name>A0A081RZH3_PHOTE</name>
<organism evidence="1 2">
    <name type="scientific">Photorhabdus temperata subsp. temperata Meg1</name>
    <dbReference type="NCBI Taxonomy" id="1393735"/>
    <lineage>
        <taxon>Bacteria</taxon>
        <taxon>Pseudomonadati</taxon>
        <taxon>Pseudomonadota</taxon>
        <taxon>Gammaproteobacteria</taxon>
        <taxon>Enterobacterales</taxon>
        <taxon>Morganellaceae</taxon>
        <taxon>Photorhabdus</taxon>
    </lineage>
</organism>
<reference evidence="1 2" key="1">
    <citation type="submission" date="2014-03" db="EMBL/GenBank/DDBJ databases">
        <title>Draft Genome of Photorhabdus temperata Meg1.</title>
        <authorList>
            <person name="Hurst S.G.IV."/>
            <person name="Morris K."/>
            <person name="Thomas K."/>
            <person name="Tisa L.S."/>
        </authorList>
    </citation>
    <scope>NUCLEOTIDE SEQUENCE [LARGE SCALE GENOMIC DNA]</scope>
    <source>
        <strain evidence="1 2">Meg1</strain>
    </source>
</reference>
<protein>
    <submittedName>
        <fullName evidence="1">Uncharacterized protein</fullName>
    </submittedName>
</protein>
<dbReference type="Proteomes" id="UP000028002">
    <property type="component" value="Unassembled WGS sequence"/>
</dbReference>
<accession>A0A081RZH3</accession>
<gene>
    <name evidence="1" type="ORF">MEG1DRAFT_01190</name>
</gene>
<evidence type="ECO:0000313" key="2">
    <source>
        <dbReference type="Proteomes" id="UP000028002"/>
    </source>
</evidence>
<dbReference type="EMBL" id="JGVH01000018">
    <property type="protein sequence ID" value="KER04076.1"/>
    <property type="molecule type" value="Genomic_DNA"/>
</dbReference>
<comment type="caution">
    <text evidence="1">The sequence shown here is derived from an EMBL/GenBank/DDBJ whole genome shotgun (WGS) entry which is preliminary data.</text>
</comment>
<dbReference type="AlphaFoldDB" id="A0A081RZH3"/>